<evidence type="ECO:0000313" key="2">
    <source>
        <dbReference type="EMBL" id="APZ82440.1"/>
    </source>
</evidence>
<sequence>MKDRKLETRKHKIERLVKWEHVDQVNEMLLNGVSPHKVSAWCKDMGFDISHPKLYEYKDMLQTAIQKNITVERLLGIGVPKRSPIQLQALGITDAKDMVKNEMELLDLIIQRGFNAATNDPTIKIQDAMRAVELKNKLTGGEHGGFTGYGLDQLRELERAKFDAMTQVVLKYLPEDKHQEVAEALEMAERHFYETQAPELLEEYERALQEDLNDSQNGDNTVVTDF</sequence>
<accession>A0A217EQV3</accession>
<dbReference type="EMBL" id="KY368639">
    <property type="protein sequence ID" value="APZ82440.1"/>
    <property type="molecule type" value="Genomic_DNA"/>
</dbReference>
<dbReference type="Proteomes" id="UP000224660">
    <property type="component" value="Segment"/>
</dbReference>
<protein>
    <submittedName>
        <fullName evidence="2">Uncharacterized protein</fullName>
    </submittedName>
</protein>
<gene>
    <name evidence="1" type="ORF">Goe2_c00200</name>
    <name evidence="2" type="ORF">Goe2_c20400</name>
</gene>
<dbReference type="EMBL" id="KY368639">
    <property type="protein sequence ID" value="APZ82242.1"/>
    <property type="molecule type" value="Genomic_DNA"/>
</dbReference>
<proteinExistence type="predicted"/>
<name>A0A217EQV3_9CAUD</name>
<evidence type="ECO:0000313" key="1">
    <source>
        <dbReference type="EMBL" id="APZ82242.1"/>
    </source>
</evidence>
<reference evidence="2 3" key="1">
    <citation type="journal article" date="2017" name="Viruses">
        <title>Characterization of Bacillus subtilis Viruses vB_BsuM-Goe2 and vB_BsuM-Goe3.</title>
        <authorList>
            <person name="Willms I.M."/>
            <person name="Hoppert M."/>
            <person name="Hertel R."/>
        </authorList>
    </citation>
    <scope>NUCLEOTIDE SEQUENCE [LARGE SCALE GENOMIC DNA]</scope>
</reference>
<organism evidence="2 3">
    <name type="scientific">Bacillus phage vB_BsuM-Goe2</name>
    <dbReference type="NCBI Taxonomy" id="1933062"/>
    <lineage>
        <taxon>Viruses</taxon>
        <taxon>Duplodnaviria</taxon>
        <taxon>Heunggongvirae</taxon>
        <taxon>Uroviricota</taxon>
        <taxon>Caudoviricetes</taxon>
        <taxon>Herelleviridae</taxon>
        <taxon>Spounavirinae</taxon>
        <taxon>Okubovirus</taxon>
        <taxon>Okubovirus camphawk</taxon>
    </lineage>
</organism>
<evidence type="ECO:0000313" key="3">
    <source>
        <dbReference type="Proteomes" id="UP000224660"/>
    </source>
</evidence>